<dbReference type="InterPro" id="IPR042121">
    <property type="entry name" value="MutL_C_regsub"/>
</dbReference>
<evidence type="ECO:0000313" key="8">
    <source>
        <dbReference type="Proteomes" id="UP000799436"/>
    </source>
</evidence>
<sequence length="1150" mass="125908">MATIKAIEGQSVHQIQSGQVIVDLNSVVKELVENSLDAGATSIEVRFKNQGLDSIEVQDNGKGISPDDYETVALKHYTSKLSSYEDLTTLDTFGFRGEALSSLCALSKFHIITARADDGAVGKRLDFEVSGKLKAASVTAAPRGTTVAVENLFCNLPVRRKELEKNIKREYGKVVGLLYAYACISVGVRFSVSNQMPKGKKVPVFSTKSNTTTKENIVNVFGSKTLIALIGLDLRLEMAPSQGPSTQTARNWSAQATDRSTEVRVQGHISKPIFGEGRQAPDRQMFFVNCRPCALPQVSKAVNEVYKSFNVTQSPFIFANLILDTQAYDVNVSPDKRTIMLHDQTALLESLKKALTELFEKTDHTVPQSTLPNKKLPAFQPLSLLKSTSKNSASVEKELDEAAPEESEGESSESDAQATESPPTAAEHIAKLMHQRKSASLIDDWLGRDAESRRSTPAPKKTSTGLSRDKQRLVQSMQDLADHNGISTNGHSIDRENESSPAPAGSEFIRKKWKGWDEAAVRRAVNDASQLDRAVEAPRVEGVSSAAEQPLGGTNEPDPMSTPYDDLFPQRPSRLQKAPEQQAAPTVTMQTGIADSNASVTDRAEPDARLVRLSHEHERELPIAAVASSSQKATPGPVANAFDRMRPKRTPLQTAEITIGDKTTTTIIGSGSASLNGSPAYKRRRIHNPANSQAIAKFGASPLLARGLKSFAAPGSQMHVEVGSSDFPALASHKSDGYEADSDDESASEQIETSEDPAMANADKTPTSDTDTPTTDPLDALMPAPVDDEYDEDYIDEREKRIQEDEKVARLAQEAEESAARPSDDLIKRASQMLRNGGNRKDATLHLMLTLETSVADIHKKAMALHGEMAAYACKYESSANDQNLVVKDELDTTQAESKLSLTVSKSDFERMIVVGQFNLGFILAIRPATHEQEQDELFIIDQHAADEKYNYERLQRTVTLQSQRVVRPKTLELTAIEEETILNNIEALKANGFEVETTFDVTSSESASRHFRLLTFPISGEKTFDLSDLEELLHLLSEHPVGSKEIPRPKKVQRMLAMRACRSSIMVGKTLTTQQMRKVVRHMGEMEKPWNCPHGRPTMRHLTGLGAWSGWREGEAVDGEGGEQKGTGRLTDLVANIITAISKATVQVG</sequence>
<dbReference type="GO" id="GO:0140664">
    <property type="term" value="F:ATP-dependent DNA damage sensor activity"/>
    <property type="evidence" value="ECO:0007669"/>
    <property type="project" value="InterPro"/>
</dbReference>
<dbReference type="GO" id="GO:0032389">
    <property type="term" value="C:MutLalpha complex"/>
    <property type="evidence" value="ECO:0007669"/>
    <property type="project" value="TreeGrafter"/>
</dbReference>
<proteinExistence type="inferred from homology"/>
<comment type="similarity">
    <text evidence="1">Belongs to the DNA mismatch repair MutL/HexB family.</text>
</comment>
<feature type="region of interest" description="Disordered" evidence="4">
    <location>
        <begin position="448"/>
        <end position="509"/>
    </location>
</feature>
<dbReference type="SUPFAM" id="SSF118116">
    <property type="entry name" value="DNA mismatch repair protein MutL"/>
    <property type="match status" value="1"/>
</dbReference>
<evidence type="ECO:0000313" key="7">
    <source>
        <dbReference type="EMBL" id="KAF2772177.1"/>
    </source>
</evidence>
<evidence type="ECO:0000259" key="6">
    <source>
        <dbReference type="SMART" id="SM01340"/>
    </source>
</evidence>
<dbReference type="Pfam" id="PF01119">
    <property type="entry name" value="DNA_mis_repair"/>
    <property type="match status" value="1"/>
</dbReference>
<gene>
    <name evidence="7" type="ORF">EJ03DRAFT_380940</name>
</gene>
<evidence type="ECO:0000259" key="5">
    <source>
        <dbReference type="SMART" id="SM00853"/>
    </source>
</evidence>
<dbReference type="EMBL" id="ML995816">
    <property type="protein sequence ID" value="KAF2772177.1"/>
    <property type="molecule type" value="Genomic_DNA"/>
</dbReference>
<dbReference type="PROSITE" id="PS00058">
    <property type="entry name" value="DNA_MISMATCH_REPAIR_1"/>
    <property type="match status" value="1"/>
</dbReference>
<accession>A0A6G1LH08</accession>
<dbReference type="InterPro" id="IPR014762">
    <property type="entry name" value="DNA_mismatch_repair_CS"/>
</dbReference>
<reference evidence="7" key="1">
    <citation type="journal article" date="2020" name="Stud. Mycol.">
        <title>101 Dothideomycetes genomes: a test case for predicting lifestyles and emergence of pathogens.</title>
        <authorList>
            <person name="Haridas S."/>
            <person name="Albert R."/>
            <person name="Binder M."/>
            <person name="Bloem J."/>
            <person name="Labutti K."/>
            <person name="Salamov A."/>
            <person name="Andreopoulos B."/>
            <person name="Baker S."/>
            <person name="Barry K."/>
            <person name="Bills G."/>
            <person name="Bluhm B."/>
            <person name="Cannon C."/>
            <person name="Castanera R."/>
            <person name="Culley D."/>
            <person name="Daum C."/>
            <person name="Ezra D."/>
            <person name="Gonzalez J."/>
            <person name="Henrissat B."/>
            <person name="Kuo A."/>
            <person name="Liang C."/>
            <person name="Lipzen A."/>
            <person name="Lutzoni F."/>
            <person name="Magnuson J."/>
            <person name="Mondo S."/>
            <person name="Nolan M."/>
            <person name="Ohm R."/>
            <person name="Pangilinan J."/>
            <person name="Park H.-J."/>
            <person name="Ramirez L."/>
            <person name="Alfaro M."/>
            <person name="Sun H."/>
            <person name="Tritt A."/>
            <person name="Yoshinaga Y."/>
            <person name="Zwiers L.-H."/>
            <person name="Turgeon B."/>
            <person name="Goodwin S."/>
            <person name="Spatafora J."/>
            <person name="Crous P."/>
            <person name="Grigoriev I."/>
        </authorList>
    </citation>
    <scope>NUCLEOTIDE SEQUENCE</scope>
    <source>
        <strain evidence="7">CBS 116005</strain>
    </source>
</reference>
<keyword evidence="8" id="KW-1185">Reference proteome</keyword>
<protein>
    <recommendedName>
        <fullName evidence="3">DNA mismatch repair protein PMS1</fullName>
    </recommendedName>
</protein>
<dbReference type="SUPFAM" id="SSF54211">
    <property type="entry name" value="Ribosomal protein S5 domain 2-like"/>
    <property type="match status" value="1"/>
</dbReference>
<feature type="region of interest" description="Disordered" evidence="4">
    <location>
        <begin position="529"/>
        <end position="587"/>
    </location>
</feature>
<evidence type="ECO:0000256" key="1">
    <source>
        <dbReference type="ARBA" id="ARBA00006082"/>
    </source>
</evidence>
<dbReference type="OrthoDB" id="10263226at2759"/>
<evidence type="ECO:0000256" key="3">
    <source>
        <dbReference type="ARBA" id="ARBA00070941"/>
    </source>
</evidence>
<dbReference type="InterPro" id="IPR036890">
    <property type="entry name" value="HATPase_C_sf"/>
</dbReference>
<dbReference type="InterPro" id="IPR013507">
    <property type="entry name" value="DNA_mismatch_S5_2-like"/>
</dbReference>
<dbReference type="GO" id="GO:0030983">
    <property type="term" value="F:mismatched DNA binding"/>
    <property type="evidence" value="ECO:0007669"/>
    <property type="project" value="InterPro"/>
</dbReference>
<dbReference type="GO" id="GO:0005524">
    <property type="term" value="F:ATP binding"/>
    <property type="evidence" value="ECO:0007669"/>
    <property type="project" value="InterPro"/>
</dbReference>
<dbReference type="GO" id="GO:0000710">
    <property type="term" value="P:meiotic mismatch repair"/>
    <property type="evidence" value="ECO:0007669"/>
    <property type="project" value="UniProtKB-ARBA"/>
</dbReference>
<dbReference type="Pfam" id="PF13589">
    <property type="entry name" value="HATPase_c_3"/>
    <property type="match status" value="1"/>
</dbReference>
<dbReference type="InterPro" id="IPR014721">
    <property type="entry name" value="Ribsml_uS5_D2-typ_fold_subgr"/>
</dbReference>
<dbReference type="Pfam" id="PF08676">
    <property type="entry name" value="MutL_C"/>
    <property type="match status" value="1"/>
</dbReference>
<organism evidence="7 8">
    <name type="scientific">Teratosphaeria nubilosa</name>
    <dbReference type="NCBI Taxonomy" id="161662"/>
    <lineage>
        <taxon>Eukaryota</taxon>
        <taxon>Fungi</taxon>
        <taxon>Dikarya</taxon>
        <taxon>Ascomycota</taxon>
        <taxon>Pezizomycotina</taxon>
        <taxon>Dothideomycetes</taxon>
        <taxon>Dothideomycetidae</taxon>
        <taxon>Mycosphaerellales</taxon>
        <taxon>Teratosphaeriaceae</taxon>
        <taxon>Teratosphaeria</taxon>
    </lineage>
</organism>
<dbReference type="FunFam" id="3.30.1370.100:FF:000001">
    <property type="entry name" value="Mismatch repair endonuclease pms1, putative"/>
    <property type="match status" value="1"/>
</dbReference>
<feature type="compositionally biased region" description="Low complexity" evidence="4">
    <location>
        <begin position="765"/>
        <end position="777"/>
    </location>
</feature>
<dbReference type="PANTHER" id="PTHR10073">
    <property type="entry name" value="DNA MISMATCH REPAIR PROTEIN MLH, PMS, MUTL"/>
    <property type="match status" value="1"/>
</dbReference>
<dbReference type="CDD" id="cd16926">
    <property type="entry name" value="HATPase_MutL-MLH-PMS-like"/>
    <property type="match status" value="1"/>
</dbReference>
<dbReference type="InterPro" id="IPR037198">
    <property type="entry name" value="MutL_C_sf"/>
</dbReference>
<evidence type="ECO:0000256" key="4">
    <source>
        <dbReference type="SAM" id="MobiDB-lite"/>
    </source>
</evidence>
<dbReference type="InterPro" id="IPR038973">
    <property type="entry name" value="MutL/Mlh/Pms-like"/>
</dbReference>
<dbReference type="GO" id="GO:0016887">
    <property type="term" value="F:ATP hydrolysis activity"/>
    <property type="evidence" value="ECO:0007669"/>
    <property type="project" value="InterPro"/>
</dbReference>
<dbReference type="CDD" id="cd03484">
    <property type="entry name" value="MutL_Trans_hPMS_2_like"/>
    <property type="match status" value="1"/>
</dbReference>
<dbReference type="InterPro" id="IPR042120">
    <property type="entry name" value="MutL_C_dimsub"/>
</dbReference>
<feature type="domain" description="MutL C-terminal dimerisation" evidence="5">
    <location>
        <begin position="914"/>
        <end position="1072"/>
    </location>
</feature>
<dbReference type="SMART" id="SM01340">
    <property type="entry name" value="DNA_mis_repair"/>
    <property type="match status" value="1"/>
</dbReference>
<dbReference type="PANTHER" id="PTHR10073:SF52">
    <property type="entry name" value="MISMATCH REPAIR ENDONUCLEASE PMS2"/>
    <property type="match status" value="1"/>
</dbReference>
<feature type="domain" description="DNA mismatch repair protein S5" evidence="6">
    <location>
        <begin position="217"/>
        <end position="360"/>
    </location>
</feature>
<dbReference type="AlphaFoldDB" id="A0A6G1LH08"/>
<feature type="region of interest" description="Disordered" evidence="4">
    <location>
        <begin position="390"/>
        <end position="424"/>
    </location>
</feature>
<evidence type="ECO:0000256" key="2">
    <source>
        <dbReference type="ARBA" id="ARBA00022763"/>
    </source>
</evidence>
<dbReference type="Gene3D" id="3.30.1370.100">
    <property type="entry name" value="MutL, C-terminal domain, regulatory subdomain"/>
    <property type="match status" value="1"/>
</dbReference>
<dbReference type="InterPro" id="IPR014790">
    <property type="entry name" value="MutL_C"/>
</dbReference>
<dbReference type="SMART" id="SM00853">
    <property type="entry name" value="MutL_C"/>
    <property type="match status" value="1"/>
</dbReference>
<dbReference type="InterPro" id="IPR020568">
    <property type="entry name" value="Ribosomal_Su5_D2-typ_SF"/>
</dbReference>
<dbReference type="NCBIfam" id="TIGR00585">
    <property type="entry name" value="mutl"/>
    <property type="match status" value="1"/>
</dbReference>
<feature type="region of interest" description="Disordered" evidence="4">
    <location>
        <begin position="731"/>
        <end position="785"/>
    </location>
</feature>
<dbReference type="Gene3D" id="3.30.565.10">
    <property type="entry name" value="Histidine kinase-like ATPase, C-terminal domain"/>
    <property type="match status" value="1"/>
</dbReference>
<name>A0A6G1LH08_9PEZI</name>
<dbReference type="SUPFAM" id="SSF55874">
    <property type="entry name" value="ATPase domain of HSP90 chaperone/DNA topoisomerase II/histidine kinase"/>
    <property type="match status" value="1"/>
</dbReference>
<dbReference type="FunFam" id="3.30.565.10:FF:000014">
    <property type="entry name" value="Mismatch repair endonuclease pms1, putative"/>
    <property type="match status" value="1"/>
</dbReference>
<dbReference type="Proteomes" id="UP000799436">
    <property type="component" value="Unassembled WGS sequence"/>
</dbReference>
<feature type="compositionally biased region" description="Acidic residues" evidence="4">
    <location>
        <begin position="398"/>
        <end position="413"/>
    </location>
</feature>
<dbReference type="Gene3D" id="3.30.230.10">
    <property type="match status" value="1"/>
</dbReference>
<dbReference type="Gene3D" id="3.30.1540.20">
    <property type="entry name" value="MutL, C-terminal domain, dimerisation subdomain"/>
    <property type="match status" value="1"/>
</dbReference>
<keyword evidence="2" id="KW-0227">DNA damage</keyword>
<feature type="compositionally biased region" description="Acidic residues" evidence="4">
    <location>
        <begin position="738"/>
        <end position="755"/>
    </location>
</feature>
<dbReference type="InterPro" id="IPR002099">
    <property type="entry name" value="MutL/Mlh/PMS"/>
</dbReference>
<dbReference type="FunFam" id="3.30.230.10:FF:000120">
    <property type="entry name" value="Mismatch repair endonuclease PMS2"/>
    <property type="match status" value="1"/>
</dbReference>